<comment type="caution">
    <text evidence="1">The sequence shown here is derived from an EMBL/GenBank/DDBJ whole genome shotgun (WGS) entry which is preliminary data.</text>
</comment>
<evidence type="ECO:0000313" key="1">
    <source>
        <dbReference type="EMBL" id="NKY31463.1"/>
    </source>
</evidence>
<dbReference type="SUPFAM" id="SSF159245">
    <property type="entry name" value="AttH-like"/>
    <property type="match status" value="1"/>
</dbReference>
<sequence length="298" mass="31367">MTTATPTEQSWGKLSEPIRSDAAGADDPVWKDNAYLSFWDSAATVFGTVHVSTSPNAPDTCRARFSVSVAGRVTEVVETLGVGTFSGESIHFGLDGRVRVEHPLVSAELVNAPLFTAADYAANNAIPALGGAAPLQHFQQACTVAGSITVEGATIATAGRGMRDRTWGFRDESSQWVEFAALFAVDDSAFVTAMKFRHADDSLTADGFVIDSAGSTAITAISFARDAAAQFRWARLELEDGTTRLVSLAARLGGFRVPAGPAETDGPALGVYDDFLSFDAGGRGGEGIFEQAILHRVA</sequence>
<evidence type="ECO:0000313" key="2">
    <source>
        <dbReference type="Proteomes" id="UP000565715"/>
    </source>
</evidence>
<dbReference type="AlphaFoldDB" id="A0A846X9W3"/>
<dbReference type="Proteomes" id="UP000565715">
    <property type="component" value="Unassembled WGS sequence"/>
</dbReference>
<accession>A0A846X9W3</accession>
<dbReference type="RefSeq" id="WP_068049673.1">
    <property type="nucleotide sequence ID" value="NZ_JAAXOO010000001.1"/>
</dbReference>
<name>A0A846X9W3_9NOCA</name>
<dbReference type="EMBL" id="JAAXOO010000001">
    <property type="protein sequence ID" value="NKY31463.1"/>
    <property type="molecule type" value="Genomic_DNA"/>
</dbReference>
<gene>
    <name evidence="1" type="ORF">HGA13_00030</name>
</gene>
<reference evidence="1 2" key="1">
    <citation type="submission" date="2020-04" db="EMBL/GenBank/DDBJ databases">
        <title>MicrobeNet Type strains.</title>
        <authorList>
            <person name="Nicholson A.C."/>
        </authorList>
    </citation>
    <scope>NUCLEOTIDE SEQUENCE [LARGE SCALE GENOMIC DNA]</scope>
    <source>
        <strain evidence="1 2">DSM 45078</strain>
    </source>
</reference>
<keyword evidence="2" id="KW-1185">Reference proteome</keyword>
<proteinExistence type="predicted"/>
<protein>
    <submittedName>
        <fullName evidence="1">Uncharacterized protein</fullName>
    </submittedName>
</protein>
<organism evidence="1 2">
    <name type="scientific">Nocardia speluncae</name>
    <dbReference type="NCBI Taxonomy" id="419477"/>
    <lineage>
        <taxon>Bacteria</taxon>
        <taxon>Bacillati</taxon>
        <taxon>Actinomycetota</taxon>
        <taxon>Actinomycetes</taxon>
        <taxon>Mycobacteriales</taxon>
        <taxon>Nocardiaceae</taxon>
        <taxon>Nocardia</taxon>
    </lineage>
</organism>